<sequence>MRYLRSTTNTVKRRDADFGFHQPQVQRRIVPTVQTNPTMQAIRLQKKYPQVTQEEMMDLINRFNSIDTDTPGRVAKPAVISALQASGESYDLVRETLKDVSVDASGKVELEDYVELVT</sequence>
<dbReference type="Gene3D" id="1.10.238.10">
    <property type="entry name" value="EF-hand"/>
    <property type="match status" value="1"/>
</dbReference>
<evidence type="ECO:0000313" key="2">
    <source>
        <dbReference type="EMBL" id="KIJ28643.1"/>
    </source>
</evidence>
<dbReference type="InterPro" id="IPR002048">
    <property type="entry name" value="EF_hand_dom"/>
</dbReference>
<dbReference type="PROSITE" id="PS50222">
    <property type="entry name" value="EF_HAND_2"/>
    <property type="match status" value="1"/>
</dbReference>
<accession>A0A0C9TGS2</accession>
<dbReference type="SUPFAM" id="SSF47473">
    <property type="entry name" value="EF-hand"/>
    <property type="match status" value="1"/>
</dbReference>
<name>A0A0C9TGS2_SPHS4</name>
<dbReference type="AlphaFoldDB" id="A0A0C9TGS2"/>
<dbReference type="HOGENOM" id="CLU_2078752_0_0_1"/>
<dbReference type="OrthoDB" id="431378at2759"/>
<reference evidence="2 3" key="1">
    <citation type="submission" date="2014-06" db="EMBL/GenBank/DDBJ databases">
        <title>Evolutionary Origins and Diversification of the Mycorrhizal Mutualists.</title>
        <authorList>
            <consortium name="DOE Joint Genome Institute"/>
            <consortium name="Mycorrhizal Genomics Consortium"/>
            <person name="Kohler A."/>
            <person name="Kuo A."/>
            <person name="Nagy L.G."/>
            <person name="Floudas D."/>
            <person name="Copeland A."/>
            <person name="Barry K.W."/>
            <person name="Cichocki N."/>
            <person name="Veneault-Fourrey C."/>
            <person name="LaButti K."/>
            <person name="Lindquist E.A."/>
            <person name="Lipzen A."/>
            <person name="Lundell T."/>
            <person name="Morin E."/>
            <person name="Murat C."/>
            <person name="Riley R."/>
            <person name="Ohm R."/>
            <person name="Sun H."/>
            <person name="Tunlid A."/>
            <person name="Henrissat B."/>
            <person name="Grigoriev I.V."/>
            <person name="Hibbett D.S."/>
            <person name="Martin F."/>
        </authorList>
    </citation>
    <scope>NUCLEOTIDE SEQUENCE [LARGE SCALE GENOMIC DNA]</scope>
    <source>
        <strain evidence="2 3">SS14</strain>
    </source>
</reference>
<evidence type="ECO:0000313" key="3">
    <source>
        <dbReference type="Proteomes" id="UP000054279"/>
    </source>
</evidence>
<dbReference type="Proteomes" id="UP000054279">
    <property type="component" value="Unassembled WGS sequence"/>
</dbReference>
<dbReference type="GO" id="GO:0005509">
    <property type="term" value="F:calcium ion binding"/>
    <property type="evidence" value="ECO:0007669"/>
    <property type="project" value="InterPro"/>
</dbReference>
<keyword evidence="3" id="KW-1185">Reference proteome</keyword>
<organism evidence="2 3">
    <name type="scientific">Sphaerobolus stellatus (strain SS14)</name>
    <dbReference type="NCBI Taxonomy" id="990650"/>
    <lineage>
        <taxon>Eukaryota</taxon>
        <taxon>Fungi</taxon>
        <taxon>Dikarya</taxon>
        <taxon>Basidiomycota</taxon>
        <taxon>Agaricomycotina</taxon>
        <taxon>Agaricomycetes</taxon>
        <taxon>Phallomycetidae</taxon>
        <taxon>Geastrales</taxon>
        <taxon>Sphaerobolaceae</taxon>
        <taxon>Sphaerobolus</taxon>
    </lineage>
</organism>
<gene>
    <name evidence="2" type="ORF">M422DRAFT_270044</name>
</gene>
<protein>
    <recommendedName>
        <fullName evidence="1">EF-hand domain-containing protein</fullName>
    </recommendedName>
</protein>
<dbReference type="EMBL" id="KN837301">
    <property type="protein sequence ID" value="KIJ28643.1"/>
    <property type="molecule type" value="Genomic_DNA"/>
</dbReference>
<feature type="domain" description="EF-hand" evidence="1">
    <location>
        <begin position="88"/>
        <end position="118"/>
    </location>
</feature>
<evidence type="ECO:0000259" key="1">
    <source>
        <dbReference type="PROSITE" id="PS50222"/>
    </source>
</evidence>
<proteinExistence type="predicted"/>
<dbReference type="InterPro" id="IPR011992">
    <property type="entry name" value="EF-hand-dom_pair"/>
</dbReference>
<feature type="non-terminal residue" evidence="2">
    <location>
        <position position="118"/>
    </location>
</feature>